<dbReference type="InterPro" id="IPR050209">
    <property type="entry name" value="Rab_GTPases_membrane_traffic"/>
</dbReference>
<dbReference type="PROSITE" id="PS51421">
    <property type="entry name" value="RAS"/>
    <property type="match status" value="1"/>
</dbReference>
<dbReference type="Proteomes" id="UP000694541">
    <property type="component" value="Unplaced"/>
</dbReference>
<comment type="similarity">
    <text evidence="3">Belongs to the small GTPase superfamily. Rab family.</text>
</comment>
<keyword evidence="14" id="KW-0636">Prenylation</keyword>
<evidence type="ECO:0000256" key="10">
    <source>
        <dbReference type="ARBA" id="ARBA00022842"/>
    </source>
</evidence>
<dbReference type="Gene3D" id="3.40.50.300">
    <property type="entry name" value="P-loop containing nucleotide triphosphate hydrolases"/>
    <property type="match status" value="1"/>
</dbReference>
<name>A0A8B9N9N8_9AVES</name>
<reference evidence="19" key="1">
    <citation type="submission" date="2025-08" db="UniProtKB">
        <authorList>
            <consortium name="Ensembl"/>
        </authorList>
    </citation>
    <scope>IDENTIFICATION</scope>
</reference>
<dbReference type="Pfam" id="PF00071">
    <property type="entry name" value="Ras"/>
    <property type="match status" value="1"/>
</dbReference>
<evidence type="ECO:0000256" key="7">
    <source>
        <dbReference type="ARBA" id="ARBA00022723"/>
    </source>
</evidence>
<evidence type="ECO:0000256" key="13">
    <source>
        <dbReference type="ARBA" id="ARBA00023288"/>
    </source>
</evidence>
<keyword evidence="20" id="KW-1185">Reference proteome</keyword>
<dbReference type="InterPro" id="IPR048040">
    <property type="entry name" value="Rab19/43"/>
</dbReference>
<evidence type="ECO:0000256" key="8">
    <source>
        <dbReference type="ARBA" id="ARBA00022741"/>
    </source>
</evidence>
<dbReference type="GO" id="GO:0005886">
    <property type="term" value="C:plasma membrane"/>
    <property type="evidence" value="ECO:0007669"/>
    <property type="project" value="UniProtKB-SubCell"/>
</dbReference>
<dbReference type="SMART" id="SM00176">
    <property type="entry name" value="RAN"/>
    <property type="match status" value="1"/>
</dbReference>
<feature type="compositionally biased region" description="Basic residues" evidence="18">
    <location>
        <begin position="105"/>
        <end position="124"/>
    </location>
</feature>
<keyword evidence="5" id="KW-1003">Cell membrane</keyword>
<dbReference type="NCBIfam" id="TIGR00231">
    <property type="entry name" value="small_GTP"/>
    <property type="match status" value="1"/>
</dbReference>
<organism evidence="19 20">
    <name type="scientific">Accipiter nisus</name>
    <name type="common">Eurasian sparrowhawk</name>
    <dbReference type="NCBI Taxonomy" id="211598"/>
    <lineage>
        <taxon>Eukaryota</taxon>
        <taxon>Metazoa</taxon>
        <taxon>Chordata</taxon>
        <taxon>Craniata</taxon>
        <taxon>Vertebrata</taxon>
        <taxon>Euteleostomi</taxon>
        <taxon>Archelosauria</taxon>
        <taxon>Archosauria</taxon>
        <taxon>Dinosauria</taxon>
        <taxon>Saurischia</taxon>
        <taxon>Theropoda</taxon>
        <taxon>Coelurosauria</taxon>
        <taxon>Aves</taxon>
        <taxon>Neognathae</taxon>
        <taxon>Neoaves</taxon>
        <taxon>Telluraves</taxon>
        <taxon>Accipitrimorphae</taxon>
        <taxon>Accipitriformes</taxon>
        <taxon>Accipitridae</taxon>
        <taxon>Accipitrinae</taxon>
        <taxon>Accipiter</taxon>
    </lineage>
</organism>
<dbReference type="InterPro" id="IPR027417">
    <property type="entry name" value="P-loop_NTPase"/>
</dbReference>
<dbReference type="Ensembl" id="ENSANIT00000019856.1">
    <property type="protein sequence ID" value="ENSANIP00000019215.1"/>
    <property type="gene ID" value="ENSANIG00000013072.1"/>
</dbReference>
<evidence type="ECO:0000256" key="17">
    <source>
        <dbReference type="ARBA" id="ARBA00057434"/>
    </source>
</evidence>
<evidence type="ECO:0000313" key="20">
    <source>
        <dbReference type="Proteomes" id="UP000694541"/>
    </source>
</evidence>
<dbReference type="GO" id="GO:0046872">
    <property type="term" value="F:metal ion binding"/>
    <property type="evidence" value="ECO:0007669"/>
    <property type="project" value="UniProtKB-KW"/>
</dbReference>
<evidence type="ECO:0000256" key="2">
    <source>
        <dbReference type="ARBA" id="ARBA00004342"/>
    </source>
</evidence>
<keyword evidence="10" id="KW-0460">Magnesium</keyword>
<dbReference type="PROSITE" id="PS51419">
    <property type="entry name" value="RAB"/>
    <property type="match status" value="1"/>
</dbReference>
<keyword evidence="9" id="KW-0378">Hydrolase</keyword>
<dbReference type="AlphaFoldDB" id="A0A8B9N9N8"/>
<reference evidence="19" key="2">
    <citation type="submission" date="2025-09" db="UniProtKB">
        <authorList>
            <consortium name="Ensembl"/>
        </authorList>
    </citation>
    <scope>IDENTIFICATION</scope>
</reference>
<evidence type="ECO:0000256" key="9">
    <source>
        <dbReference type="ARBA" id="ARBA00022801"/>
    </source>
</evidence>
<keyword evidence="8" id="KW-0547">Nucleotide-binding</keyword>
<keyword evidence="11" id="KW-0342">GTP-binding</keyword>
<dbReference type="EC" id="3.6.5.2" evidence="4"/>
<evidence type="ECO:0000256" key="4">
    <source>
        <dbReference type="ARBA" id="ARBA00011984"/>
    </source>
</evidence>
<proteinExistence type="inferred from homology"/>
<dbReference type="PRINTS" id="PR00449">
    <property type="entry name" value="RASTRNSFRMNG"/>
</dbReference>
<dbReference type="SUPFAM" id="SSF52540">
    <property type="entry name" value="P-loop containing nucleoside triphosphate hydrolases"/>
    <property type="match status" value="1"/>
</dbReference>
<evidence type="ECO:0000256" key="3">
    <source>
        <dbReference type="ARBA" id="ARBA00006270"/>
    </source>
</evidence>
<comment type="function">
    <text evidence="17">The small GTPases Rab are key regulators of intracellular membrane trafficking, from the formation of transport vesicles to their fusion with membranes. Rabs cycle between an inactive GDP-bound form and an active GTP-bound form that is able to recruit to membranes different set of downstream effectors directly responsible for vesicle formation, movement, tethering and fusion.</text>
</comment>
<feature type="compositionally biased region" description="Basic residues" evidence="18">
    <location>
        <begin position="59"/>
        <end position="69"/>
    </location>
</feature>
<dbReference type="InterPro" id="IPR005225">
    <property type="entry name" value="Small_GTP-bd"/>
</dbReference>
<evidence type="ECO:0000256" key="6">
    <source>
        <dbReference type="ARBA" id="ARBA00022481"/>
    </source>
</evidence>
<feature type="compositionally biased region" description="Basic residues" evidence="18">
    <location>
        <begin position="171"/>
        <end position="192"/>
    </location>
</feature>
<dbReference type="GO" id="GO:0003925">
    <property type="term" value="F:G protein activity"/>
    <property type="evidence" value="ECO:0007669"/>
    <property type="project" value="UniProtKB-EC"/>
</dbReference>
<dbReference type="CDD" id="cd01864">
    <property type="entry name" value="Rab19"/>
    <property type="match status" value="1"/>
</dbReference>
<keyword evidence="12" id="KW-0472">Membrane</keyword>
<feature type="compositionally biased region" description="Pro residues" evidence="18">
    <location>
        <begin position="138"/>
        <end position="159"/>
    </location>
</feature>
<dbReference type="SMART" id="SM00174">
    <property type="entry name" value="RHO"/>
    <property type="match status" value="1"/>
</dbReference>
<dbReference type="SMART" id="SM00175">
    <property type="entry name" value="RAB"/>
    <property type="match status" value="1"/>
</dbReference>
<evidence type="ECO:0000256" key="5">
    <source>
        <dbReference type="ARBA" id="ARBA00022475"/>
    </source>
</evidence>
<dbReference type="FunFam" id="3.40.50.300:FF:000887">
    <property type="entry name" value="Ras-related protein Rab-19"/>
    <property type="match status" value="1"/>
</dbReference>
<comment type="cofactor">
    <cofactor evidence="1">
        <name>Mg(2+)</name>
        <dbReference type="ChEBI" id="CHEBI:18420"/>
    </cofactor>
</comment>
<keyword evidence="13" id="KW-0449">Lipoprotein</keyword>
<evidence type="ECO:0000313" key="19">
    <source>
        <dbReference type="Ensembl" id="ENSANIP00000019215.1"/>
    </source>
</evidence>
<keyword evidence="7" id="KW-0479">Metal-binding</keyword>
<evidence type="ECO:0000256" key="1">
    <source>
        <dbReference type="ARBA" id="ARBA00001946"/>
    </source>
</evidence>
<dbReference type="InterPro" id="IPR001806">
    <property type="entry name" value="Small_GTPase"/>
</dbReference>
<feature type="region of interest" description="Disordered" evidence="18">
    <location>
        <begin position="1"/>
        <end position="227"/>
    </location>
</feature>
<evidence type="ECO:0000256" key="12">
    <source>
        <dbReference type="ARBA" id="ARBA00023136"/>
    </source>
</evidence>
<accession>A0A8B9N9N8</accession>
<comment type="subcellular location">
    <subcellularLocation>
        <location evidence="2">Cell membrane</location>
        <topology evidence="2">Lipid-anchor</topology>
        <orientation evidence="2">Cytoplasmic side</orientation>
    </subcellularLocation>
</comment>
<protein>
    <recommendedName>
        <fullName evidence="15">Ras-related protein Rab-19</fullName>
        <ecNumber evidence="4">3.6.5.2</ecNumber>
    </recommendedName>
</protein>
<dbReference type="PANTHER" id="PTHR47979">
    <property type="entry name" value="DRAB11-RELATED"/>
    <property type="match status" value="1"/>
</dbReference>
<keyword evidence="6" id="KW-0488">Methylation</keyword>
<dbReference type="GO" id="GO:0005525">
    <property type="term" value="F:GTP binding"/>
    <property type="evidence" value="ECO:0007669"/>
    <property type="project" value="UniProtKB-KW"/>
</dbReference>
<comment type="catalytic activity">
    <reaction evidence="16">
        <text>GTP + H2O = GDP + phosphate + H(+)</text>
        <dbReference type="Rhea" id="RHEA:19669"/>
        <dbReference type="ChEBI" id="CHEBI:15377"/>
        <dbReference type="ChEBI" id="CHEBI:15378"/>
        <dbReference type="ChEBI" id="CHEBI:37565"/>
        <dbReference type="ChEBI" id="CHEBI:43474"/>
        <dbReference type="ChEBI" id="CHEBI:58189"/>
        <dbReference type="EC" id="3.6.5.2"/>
    </reaction>
    <physiologicalReaction direction="left-to-right" evidence="16">
        <dbReference type="Rhea" id="RHEA:19670"/>
    </physiologicalReaction>
</comment>
<evidence type="ECO:0000256" key="15">
    <source>
        <dbReference type="ARBA" id="ARBA00039499"/>
    </source>
</evidence>
<evidence type="ECO:0000256" key="18">
    <source>
        <dbReference type="SAM" id="MobiDB-lite"/>
    </source>
</evidence>
<evidence type="ECO:0000256" key="14">
    <source>
        <dbReference type="ARBA" id="ARBA00023289"/>
    </source>
</evidence>
<dbReference type="SMART" id="SM00173">
    <property type="entry name" value="RAS"/>
    <property type="match status" value="1"/>
</dbReference>
<evidence type="ECO:0000256" key="11">
    <source>
        <dbReference type="ARBA" id="ARBA00023134"/>
    </source>
</evidence>
<sequence length="438" mass="48092">GGLRRRLLTQPRSGAGPAPPLQHRGGRRGRGSFPLSEPPPGCRLRWPRGHVLSGAGKPSRQRRGTHRLRQAPTAVQPATADKPPPAPPRAAFPRRGGKPPAPAYRARRPARPLRKSVGGRRLFRRERPAGAAGAVVRDPPPPGRAPPRGLPPGPCPPRRLPALGKGGSERSRHRSPGCGRRRGRRRRRRRRTTFPGGPGRAGAGTKRALPVPAGERQQARPGAAMPFSSSGADDAFDYLFKIILIGDSNVGKTCVVHRFKTGQYNEKQQNTIGVDFTVRSMDIDGKKVKIQVWDTAGQERFRTITQSYYRSAHGAILAYDLTRRSTFESIPHWIHEIEKYGAANLVMMLIGNKSDSLDKRQVLFEDACTLAEKHGLLAVLETSAKEAQNIEEVFMLMAKELIARNTLQLHGENPPNSIYLDSRPVIASPSVEKTQCLC</sequence>
<evidence type="ECO:0000256" key="16">
    <source>
        <dbReference type="ARBA" id="ARBA00047660"/>
    </source>
</evidence>